<feature type="transmembrane region" description="Helical" evidence="1">
    <location>
        <begin position="248"/>
        <end position="276"/>
    </location>
</feature>
<organism evidence="2 3">
    <name type="scientific">Subdoligranulum variabile</name>
    <dbReference type="NCBI Taxonomy" id="214851"/>
    <lineage>
        <taxon>Bacteria</taxon>
        <taxon>Bacillati</taxon>
        <taxon>Bacillota</taxon>
        <taxon>Clostridia</taxon>
        <taxon>Eubacteriales</taxon>
        <taxon>Oscillospiraceae</taxon>
        <taxon>Subdoligranulum</taxon>
    </lineage>
</organism>
<reference evidence="2" key="1">
    <citation type="journal article" date="2021" name="PeerJ">
        <title>Extensive microbial diversity within the chicken gut microbiome revealed by metagenomics and culture.</title>
        <authorList>
            <person name="Gilroy R."/>
            <person name="Ravi A."/>
            <person name="Getino M."/>
            <person name="Pursley I."/>
            <person name="Horton D.L."/>
            <person name="Alikhan N.F."/>
            <person name="Baker D."/>
            <person name="Gharbi K."/>
            <person name="Hall N."/>
            <person name="Watson M."/>
            <person name="Adriaenssens E.M."/>
            <person name="Foster-Nyarko E."/>
            <person name="Jarju S."/>
            <person name="Secka A."/>
            <person name="Antonio M."/>
            <person name="Oren A."/>
            <person name="Chaudhuri R.R."/>
            <person name="La Ragione R."/>
            <person name="Hildebrand F."/>
            <person name="Pallen M.J."/>
        </authorList>
    </citation>
    <scope>NUCLEOTIDE SEQUENCE</scope>
    <source>
        <strain evidence="2">ChiBcec21-2208</strain>
    </source>
</reference>
<reference evidence="2" key="2">
    <citation type="submission" date="2021-09" db="EMBL/GenBank/DDBJ databases">
        <authorList>
            <person name="Gilroy R."/>
        </authorList>
    </citation>
    <scope>NUCLEOTIDE SEQUENCE</scope>
    <source>
        <strain evidence="2">ChiBcec21-2208</strain>
    </source>
</reference>
<feature type="transmembrane region" description="Helical" evidence="1">
    <location>
        <begin position="173"/>
        <end position="193"/>
    </location>
</feature>
<keyword evidence="1" id="KW-1133">Transmembrane helix</keyword>
<sequence>MSKATHKQGGSIIRPVILAYLLSLFLVGTALALVLLTSFGRASYFKKALRQSSYATALYESLCENYQSYGAAAGFSADVITSFISPEQIEADLNKAVDAMYDGDVSMQEHPEIHEAAMTTMKEDAAARGYEVTTEVETALELVADACQADYDNYVCVPLVSQMGGFVSKVRTYAIGILAACLLLGLVAVWGITRGNGQAQFKVRLLTFSLLASALVCAVLTFAVYPMLQLGNLNISPTALKLLICNYVHGIFASFGIYLGIYVVISAALISLEIAARRKAKHRISKREGSEV</sequence>
<feature type="transmembrane region" description="Helical" evidence="1">
    <location>
        <begin position="12"/>
        <end position="36"/>
    </location>
</feature>
<evidence type="ECO:0000313" key="3">
    <source>
        <dbReference type="Proteomes" id="UP000782880"/>
    </source>
</evidence>
<keyword evidence="1" id="KW-0472">Membrane</keyword>
<dbReference type="EMBL" id="DYVE01000223">
    <property type="protein sequence ID" value="HJG28683.1"/>
    <property type="molecule type" value="Genomic_DNA"/>
</dbReference>
<comment type="caution">
    <text evidence="2">The sequence shown here is derived from an EMBL/GenBank/DDBJ whole genome shotgun (WGS) entry which is preliminary data.</text>
</comment>
<name>A0A921IL25_9FIRM</name>
<proteinExistence type="predicted"/>
<evidence type="ECO:0000313" key="2">
    <source>
        <dbReference type="EMBL" id="HJG28683.1"/>
    </source>
</evidence>
<keyword evidence="1" id="KW-0812">Transmembrane</keyword>
<dbReference type="Proteomes" id="UP000782880">
    <property type="component" value="Unassembled WGS sequence"/>
</dbReference>
<feature type="transmembrane region" description="Helical" evidence="1">
    <location>
        <begin position="205"/>
        <end position="228"/>
    </location>
</feature>
<accession>A0A921IL25</accession>
<evidence type="ECO:0000256" key="1">
    <source>
        <dbReference type="SAM" id="Phobius"/>
    </source>
</evidence>
<dbReference type="AlphaFoldDB" id="A0A921IL25"/>
<gene>
    <name evidence="2" type="ORF">K8V20_08605</name>
</gene>
<protein>
    <submittedName>
        <fullName evidence="2">Uncharacterized protein</fullName>
    </submittedName>
</protein>